<evidence type="ECO:0000256" key="5">
    <source>
        <dbReference type="PIRSR" id="PIRSR000699-1"/>
    </source>
</evidence>
<feature type="coiled-coil region" evidence="8">
    <location>
        <begin position="88"/>
        <end position="115"/>
    </location>
</feature>
<dbReference type="RefSeq" id="WP_128672780.1">
    <property type="nucleotide sequence ID" value="NZ_CAUQHB010000001.1"/>
</dbReference>
<keyword evidence="8" id="KW-0175">Coiled coil</keyword>
<comment type="caution">
    <text evidence="9">The sequence shown here is derived from an EMBL/GenBank/DDBJ whole genome shotgun (WGS) entry which is preliminary data.</text>
</comment>
<name>A0A3P3QYZ5_9FIRM</name>
<keyword evidence="2" id="KW-0762">Sugar transport</keyword>
<evidence type="ECO:0000256" key="2">
    <source>
        <dbReference type="ARBA" id="ARBA00022597"/>
    </source>
</evidence>
<dbReference type="AlphaFoldDB" id="A0A3P3QYZ5"/>
<dbReference type="GO" id="GO:0016740">
    <property type="term" value="F:transferase activity"/>
    <property type="evidence" value="ECO:0007669"/>
    <property type="project" value="UniProtKB-KW"/>
</dbReference>
<organism evidence="9 10">
    <name type="scientific">Lachnoanaerobaculum gingivalis</name>
    <dbReference type="NCBI Taxonomy" id="2490855"/>
    <lineage>
        <taxon>Bacteria</taxon>
        <taxon>Bacillati</taxon>
        <taxon>Bacillota</taxon>
        <taxon>Clostridia</taxon>
        <taxon>Lachnospirales</taxon>
        <taxon>Lachnospiraceae</taxon>
        <taxon>Lachnoanaerobaculum</taxon>
    </lineage>
</organism>
<accession>A0A3P3QYZ5</accession>
<dbReference type="GO" id="GO:0009401">
    <property type="term" value="P:phosphoenolpyruvate-dependent sugar phosphotransferase system"/>
    <property type="evidence" value="ECO:0007669"/>
    <property type="project" value="UniProtKB-KW"/>
</dbReference>
<evidence type="ECO:0000256" key="1">
    <source>
        <dbReference type="ARBA" id="ARBA00022448"/>
    </source>
</evidence>
<evidence type="ECO:0000256" key="8">
    <source>
        <dbReference type="SAM" id="Coils"/>
    </source>
</evidence>
<keyword evidence="6" id="KW-0460">Magnesium</keyword>
<dbReference type="Proteomes" id="UP000272490">
    <property type="component" value="Unassembled WGS sequence"/>
</dbReference>
<keyword evidence="6" id="KW-0479">Metal-binding</keyword>
<dbReference type="EMBL" id="RRCO01000001">
    <property type="protein sequence ID" value="RRJ26457.1"/>
    <property type="molecule type" value="Genomic_DNA"/>
</dbReference>
<evidence type="ECO:0000256" key="4">
    <source>
        <dbReference type="ARBA" id="ARBA00022683"/>
    </source>
</evidence>
<dbReference type="PANTHER" id="PTHR34382">
    <property type="entry name" value="PTS SYSTEM N,N'-DIACETYLCHITOBIOSE-SPECIFIC EIIA COMPONENT"/>
    <property type="match status" value="1"/>
</dbReference>
<dbReference type="OrthoDB" id="389577at2"/>
<feature type="binding site" evidence="6">
    <location>
        <position position="80"/>
    </location>
    <ligand>
        <name>Mg(2+)</name>
        <dbReference type="ChEBI" id="CHEBI:18420"/>
        <note>ligand shared between all trimeric partners</note>
    </ligand>
</feature>
<keyword evidence="4" id="KW-0598">Phosphotransferase system</keyword>
<dbReference type="SUPFAM" id="SSF46973">
    <property type="entry name" value="Enzyme IIa from lactose specific PTS, IIa-lac"/>
    <property type="match status" value="1"/>
</dbReference>
<dbReference type="GO" id="GO:0046872">
    <property type="term" value="F:metal ion binding"/>
    <property type="evidence" value="ECO:0007669"/>
    <property type="project" value="UniProtKB-KW"/>
</dbReference>
<protein>
    <submittedName>
        <fullName evidence="9">PTS lactose/cellobiose transporter subunit IIA</fullName>
    </submittedName>
</protein>
<dbReference type="PIRSF" id="PIRSF000699">
    <property type="entry name" value="PTS_IILac_III"/>
    <property type="match status" value="1"/>
</dbReference>
<dbReference type="PANTHER" id="PTHR34382:SF7">
    <property type="entry name" value="PTS SYSTEM N,N'-DIACETYLCHITOBIOSE-SPECIFIC EIIA COMPONENT"/>
    <property type="match status" value="1"/>
</dbReference>
<evidence type="ECO:0000256" key="3">
    <source>
        <dbReference type="ARBA" id="ARBA00022679"/>
    </source>
</evidence>
<keyword evidence="1" id="KW-0813">Transport</keyword>
<evidence type="ECO:0000313" key="9">
    <source>
        <dbReference type="EMBL" id="RRJ26457.1"/>
    </source>
</evidence>
<keyword evidence="10" id="KW-1185">Reference proteome</keyword>
<keyword evidence="3" id="KW-0808">Transferase</keyword>
<gene>
    <name evidence="9" type="ORF">EHV10_00045</name>
</gene>
<dbReference type="Gene3D" id="1.20.58.80">
    <property type="entry name" value="Phosphotransferase system, lactose/cellobiose-type IIA subunit"/>
    <property type="match status" value="1"/>
</dbReference>
<comment type="cofactor">
    <cofactor evidence="6">
        <name>Mg(2+)</name>
        <dbReference type="ChEBI" id="CHEBI:18420"/>
    </cofactor>
    <text evidence="6">Binds 1 Mg(2+) ion per trimer.</text>
</comment>
<evidence type="ECO:0000313" key="10">
    <source>
        <dbReference type="Proteomes" id="UP000272490"/>
    </source>
</evidence>
<dbReference type="Pfam" id="PF02255">
    <property type="entry name" value="PTS_IIA"/>
    <property type="match status" value="1"/>
</dbReference>
<dbReference type="InterPro" id="IPR036542">
    <property type="entry name" value="PTS_IIA_lac/cel_sf"/>
</dbReference>
<feature type="modified residue" description="Phosphohistidine; by HPr" evidence="7">
    <location>
        <position position="77"/>
    </location>
</feature>
<dbReference type="InterPro" id="IPR003188">
    <property type="entry name" value="PTS_IIA_lac/cel"/>
</dbReference>
<sequence>MREEDYQISFEIIATAGDSKGYSMDAICDARKGDFESANEKLKEANQRLLQAHELQTDMIAKEAGGEQVPVNIILIHSQDHLTMANVAEELAEEMISLYKTIADLKTEIEEIKKKI</sequence>
<reference evidence="9 10" key="1">
    <citation type="submission" date="2018-11" db="EMBL/GenBank/DDBJ databases">
        <title>Genome sequencing of Lachnoanaerobaculum sp. KCOM 2030 (= ChDC B114).</title>
        <authorList>
            <person name="Kook J.-K."/>
            <person name="Park S.-N."/>
            <person name="Lim Y.K."/>
        </authorList>
    </citation>
    <scope>NUCLEOTIDE SEQUENCE [LARGE SCALE GENOMIC DNA]</scope>
    <source>
        <strain evidence="9 10">KCOM 2030</strain>
    </source>
</reference>
<proteinExistence type="predicted"/>
<evidence type="ECO:0000256" key="6">
    <source>
        <dbReference type="PIRSR" id="PIRSR000699-2"/>
    </source>
</evidence>
<feature type="active site" description="Tele-phosphohistidine intermediate" evidence="5">
    <location>
        <position position="77"/>
    </location>
</feature>
<dbReference type="PROSITE" id="PS51095">
    <property type="entry name" value="PTS_EIIA_TYPE_3"/>
    <property type="match status" value="1"/>
</dbReference>
<dbReference type="CDD" id="cd00215">
    <property type="entry name" value="PTS_IIA_lac"/>
    <property type="match status" value="1"/>
</dbReference>
<evidence type="ECO:0000256" key="7">
    <source>
        <dbReference type="PROSITE-ProRule" id="PRU00418"/>
    </source>
</evidence>